<reference evidence="5" key="1">
    <citation type="submission" date="2020-06" db="EMBL/GenBank/DDBJ databases">
        <title>Legume-microbial interactions unlock mineral nutrients during tropical forest succession.</title>
        <authorList>
            <person name="Epihov D.Z."/>
        </authorList>
    </citation>
    <scope>NUCLEOTIDE SEQUENCE [LARGE SCALE GENOMIC DNA]</scope>
    <source>
        <strain evidence="5">Pan2503</strain>
    </source>
</reference>
<keyword evidence="2" id="KW-0808">Transferase</keyword>
<dbReference type="Gene3D" id="2.20.130.10">
    <property type="entry name" value="CAC2371-like domains"/>
    <property type="match status" value="1"/>
</dbReference>
<keyword evidence="3" id="KW-0949">S-adenosyl-L-methionine</keyword>
<dbReference type="GO" id="GO:0032259">
    <property type="term" value="P:methylation"/>
    <property type="evidence" value="ECO:0007669"/>
    <property type="project" value="UniProtKB-KW"/>
</dbReference>
<dbReference type="CDD" id="cd02440">
    <property type="entry name" value="AdoMet_MTases"/>
    <property type="match status" value="1"/>
</dbReference>
<evidence type="ECO:0000256" key="1">
    <source>
        <dbReference type="ARBA" id="ARBA00022603"/>
    </source>
</evidence>
<dbReference type="GO" id="GO:0008168">
    <property type="term" value="F:methyltransferase activity"/>
    <property type="evidence" value="ECO:0007669"/>
    <property type="project" value="UniProtKB-KW"/>
</dbReference>
<dbReference type="Gene3D" id="3.40.50.150">
    <property type="entry name" value="Vaccinia Virus protein VP39"/>
    <property type="match status" value="1"/>
</dbReference>
<dbReference type="Proteomes" id="UP000567293">
    <property type="component" value="Unassembled WGS sequence"/>
</dbReference>
<evidence type="ECO:0000256" key="2">
    <source>
        <dbReference type="ARBA" id="ARBA00022679"/>
    </source>
</evidence>
<evidence type="ECO:0000313" key="6">
    <source>
        <dbReference type="Proteomes" id="UP000567293"/>
    </source>
</evidence>
<keyword evidence="6" id="KW-1185">Reference proteome</keyword>
<evidence type="ECO:0000313" key="5">
    <source>
        <dbReference type="EMBL" id="MBA0085404.1"/>
    </source>
</evidence>
<sequence length="202" mass="23581">MQDVAFYRDAARELGDPVLELGCGTGRIAISLAQMGKRVTGLDLSERMLEHAARKRAALNKQERERVHLVQADMTQFALGEKFQLILIPFRPFQHLLEVRDQMACLDCVRKHLRPAGRLILDVFQTDAERIHDPVHMRESSLVEYRSHDGKQVRISERVAAFHRAEQRNDVEMIYAVEHPDGQKERLVFAWPLRYFFRYEVE</sequence>
<accession>A0A7V8NPZ7</accession>
<feature type="domain" description="Methyltransferase" evidence="4">
    <location>
        <begin position="18"/>
        <end position="117"/>
    </location>
</feature>
<evidence type="ECO:0000259" key="4">
    <source>
        <dbReference type="Pfam" id="PF13649"/>
    </source>
</evidence>
<comment type="caution">
    <text evidence="5">The sequence shown here is derived from an EMBL/GenBank/DDBJ whole genome shotgun (WGS) entry which is preliminary data.</text>
</comment>
<gene>
    <name evidence="5" type="ORF">HRJ53_10440</name>
</gene>
<dbReference type="SUPFAM" id="SSF53335">
    <property type="entry name" value="S-adenosyl-L-methionine-dependent methyltransferases"/>
    <property type="match status" value="1"/>
</dbReference>
<dbReference type="EMBL" id="JACDQQ010001008">
    <property type="protein sequence ID" value="MBA0085404.1"/>
    <property type="molecule type" value="Genomic_DNA"/>
</dbReference>
<name>A0A7V8NPZ7_9BACT</name>
<protein>
    <submittedName>
        <fullName evidence="5">Class I SAM-dependent methyltransferase</fullName>
    </submittedName>
</protein>
<dbReference type="AlphaFoldDB" id="A0A7V8NPZ7"/>
<dbReference type="InterPro" id="IPR041698">
    <property type="entry name" value="Methyltransf_25"/>
</dbReference>
<dbReference type="Pfam" id="PF13649">
    <property type="entry name" value="Methyltransf_25"/>
    <property type="match status" value="1"/>
</dbReference>
<dbReference type="PANTHER" id="PTHR43464">
    <property type="entry name" value="METHYLTRANSFERASE"/>
    <property type="match status" value="1"/>
</dbReference>
<dbReference type="PANTHER" id="PTHR43464:SF19">
    <property type="entry name" value="UBIQUINONE BIOSYNTHESIS O-METHYLTRANSFERASE, MITOCHONDRIAL"/>
    <property type="match status" value="1"/>
</dbReference>
<keyword evidence="1 5" id="KW-0489">Methyltransferase</keyword>
<dbReference type="InterPro" id="IPR029063">
    <property type="entry name" value="SAM-dependent_MTases_sf"/>
</dbReference>
<proteinExistence type="predicted"/>
<feature type="non-terminal residue" evidence="5">
    <location>
        <position position="202"/>
    </location>
</feature>
<organism evidence="5 6">
    <name type="scientific">Candidatus Acidiferrum panamense</name>
    <dbReference type="NCBI Taxonomy" id="2741543"/>
    <lineage>
        <taxon>Bacteria</taxon>
        <taxon>Pseudomonadati</taxon>
        <taxon>Acidobacteriota</taxon>
        <taxon>Terriglobia</taxon>
        <taxon>Candidatus Acidiferrales</taxon>
        <taxon>Candidatus Acidiferrum</taxon>
    </lineage>
</organism>
<evidence type="ECO:0000256" key="3">
    <source>
        <dbReference type="ARBA" id="ARBA00022691"/>
    </source>
</evidence>